<dbReference type="EMBL" id="LIZX01000268">
    <property type="protein sequence ID" value="KPJ62462.1"/>
    <property type="molecule type" value="Genomic_DNA"/>
</dbReference>
<reference evidence="5 6" key="1">
    <citation type="journal article" date="2015" name="Microbiome">
        <title>Genomic resolution of linkages in carbon, nitrogen, and sulfur cycling among widespread estuary sediment bacteria.</title>
        <authorList>
            <person name="Baker B.J."/>
            <person name="Lazar C.S."/>
            <person name="Teske A.P."/>
            <person name="Dick G.J."/>
        </authorList>
    </citation>
    <scope>NUCLEOTIDE SEQUENCE [LARGE SCALE GENOMIC DNA]</scope>
    <source>
        <strain evidence="5">DG_54_3</strain>
    </source>
</reference>
<comment type="similarity">
    <text evidence="3">Belongs to the flavoredoxin family.</text>
</comment>
<dbReference type="Pfam" id="PF01613">
    <property type="entry name" value="Flavin_Reduct"/>
    <property type="match status" value="1"/>
</dbReference>
<dbReference type="Gene3D" id="2.30.110.10">
    <property type="entry name" value="Electron Transport, Fmn-binding Protein, Chain A"/>
    <property type="match status" value="1"/>
</dbReference>
<dbReference type="PANTHER" id="PTHR43567">
    <property type="entry name" value="FLAVOREDOXIN-RELATED-RELATED"/>
    <property type="match status" value="1"/>
</dbReference>
<evidence type="ECO:0000256" key="2">
    <source>
        <dbReference type="ARBA" id="ARBA00022630"/>
    </source>
</evidence>
<evidence type="ECO:0000256" key="1">
    <source>
        <dbReference type="ARBA" id="ARBA00001917"/>
    </source>
</evidence>
<dbReference type="AlphaFoldDB" id="A0A0S7XJ15"/>
<evidence type="ECO:0000313" key="6">
    <source>
        <dbReference type="Proteomes" id="UP000051861"/>
    </source>
</evidence>
<comment type="cofactor">
    <cofactor evidence="1">
        <name>FMN</name>
        <dbReference type="ChEBI" id="CHEBI:58210"/>
    </cofactor>
</comment>
<dbReference type="SMART" id="SM00903">
    <property type="entry name" value="Flavin_Reduct"/>
    <property type="match status" value="1"/>
</dbReference>
<dbReference type="Proteomes" id="UP000051861">
    <property type="component" value="Unassembled WGS sequence"/>
</dbReference>
<comment type="caution">
    <text evidence="5">The sequence shown here is derived from an EMBL/GenBank/DDBJ whole genome shotgun (WGS) entry which is preliminary data.</text>
</comment>
<evidence type="ECO:0000259" key="4">
    <source>
        <dbReference type="SMART" id="SM00903"/>
    </source>
</evidence>
<dbReference type="InterPro" id="IPR012349">
    <property type="entry name" value="Split_barrel_FMN-bd"/>
</dbReference>
<dbReference type="PANTHER" id="PTHR43567:SF1">
    <property type="entry name" value="FLAVOREDOXIN"/>
    <property type="match status" value="1"/>
</dbReference>
<protein>
    <recommendedName>
        <fullName evidence="4">Flavin reductase like domain-containing protein</fullName>
    </recommendedName>
</protein>
<dbReference type="GO" id="GO:0016646">
    <property type="term" value="F:oxidoreductase activity, acting on the CH-NH group of donors, NAD or NADP as acceptor"/>
    <property type="evidence" value="ECO:0007669"/>
    <property type="project" value="UniProtKB-ARBA"/>
</dbReference>
<dbReference type="InterPro" id="IPR052174">
    <property type="entry name" value="Flavoredoxin"/>
</dbReference>
<feature type="domain" description="Flavin reductase like" evidence="4">
    <location>
        <begin position="11"/>
        <end position="150"/>
    </location>
</feature>
<evidence type="ECO:0000256" key="3">
    <source>
        <dbReference type="ARBA" id="ARBA00038054"/>
    </source>
</evidence>
<evidence type="ECO:0000313" key="5">
    <source>
        <dbReference type="EMBL" id="KPJ62462.1"/>
    </source>
</evidence>
<proteinExistence type="inferred from homology"/>
<gene>
    <name evidence="5" type="ORF">AMJ44_15565</name>
</gene>
<sequence length="183" mass="20781">MMKQEFKENLLSPLPVILVGAVVNDRPNYLVIGYISPFNFGKHIFFSLYKKRYTSLGIHENKTFSVNIPSEDLLAETNICGSKSGRDVDKASLFENFYGELKTAPMIRQCPINMECEVSEILDYDPNEGIIGRVVKSYADPQCLTGGKLDWRKVHPIIWATGGDFNYYRLGERISQEEGKTET</sequence>
<name>A0A0S7XJ15_UNCSA</name>
<dbReference type="PATRIC" id="fig|1703775.3.peg.3240"/>
<keyword evidence="2" id="KW-0285">Flavoprotein</keyword>
<accession>A0A0S7XJ15</accession>
<dbReference type="GO" id="GO:0010181">
    <property type="term" value="F:FMN binding"/>
    <property type="evidence" value="ECO:0007669"/>
    <property type="project" value="InterPro"/>
</dbReference>
<organism evidence="5 6">
    <name type="scientific">candidate division WOR-1 bacterium DG_54_3</name>
    <dbReference type="NCBI Taxonomy" id="1703775"/>
    <lineage>
        <taxon>Bacteria</taxon>
        <taxon>Bacillati</taxon>
        <taxon>Saganbacteria</taxon>
    </lineage>
</organism>
<dbReference type="SUPFAM" id="SSF50475">
    <property type="entry name" value="FMN-binding split barrel"/>
    <property type="match status" value="1"/>
</dbReference>
<dbReference type="InterPro" id="IPR002563">
    <property type="entry name" value="Flavin_Rdtase-like_dom"/>
</dbReference>